<gene>
    <name evidence="5" type="ORF">DYP60_02195</name>
</gene>
<name>A0A372MJ60_9SPIR</name>
<comment type="caution">
    <text evidence="5">The sequence shown here is derived from an EMBL/GenBank/DDBJ whole genome shotgun (WGS) entry which is preliminary data.</text>
</comment>
<proteinExistence type="predicted"/>
<dbReference type="InterPro" id="IPR023210">
    <property type="entry name" value="NADP_OxRdtase_dom"/>
</dbReference>
<evidence type="ECO:0000256" key="1">
    <source>
        <dbReference type="PIRSR" id="PIRSR000097-1"/>
    </source>
</evidence>
<feature type="active site" description="Proton donor" evidence="1">
    <location>
        <position position="54"/>
    </location>
</feature>
<dbReference type="RefSeq" id="WP_117329236.1">
    <property type="nucleotide sequence ID" value="NZ_QUWK01000002.1"/>
</dbReference>
<evidence type="ECO:0000256" key="3">
    <source>
        <dbReference type="PIRSR" id="PIRSR000097-3"/>
    </source>
</evidence>
<dbReference type="SUPFAM" id="SSF51430">
    <property type="entry name" value="NAD(P)-linked oxidoreductase"/>
    <property type="match status" value="1"/>
</dbReference>
<feature type="domain" description="NADP-dependent oxidoreductase" evidence="4">
    <location>
        <begin position="18"/>
        <end position="293"/>
    </location>
</feature>
<evidence type="ECO:0000259" key="4">
    <source>
        <dbReference type="Pfam" id="PF00248"/>
    </source>
</evidence>
<dbReference type="PIRSF" id="PIRSF000097">
    <property type="entry name" value="AKR"/>
    <property type="match status" value="1"/>
</dbReference>
<dbReference type="Pfam" id="PF00248">
    <property type="entry name" value="Aldo_ket_red"/>
    <property type="match status" value="1"/>
</dbReference>
<sequence>MQLPTRTIASTKAEIPIIGVGTFGSDHISSSEMAEAVRTALQIGYRNIDCASVYNNEKEIGEVLKTCGIKREELWITSKVWNDSHARNQVIASAKQSLKDLQLDYLDLYLVHWPFPNYHPPHCDVTSRSPNARPYFHEEFMETWSAMEELVSMGLVRHIGTSNMSKAKMELLLASCSIRPAFNEMELHPCFQQPELLSYIKEEGIIPIGYSPLGSPNRPERDTTPEDVIDMQHPLVVEIAKRHNCHPAAICLKWAQANGVIPIPQSTKERNLRSNLESVLSDPLTEEEILTLRGADCNNRLIKGQVFLWEGAESWHDLWDEDGIIPCPERYRKGGK</sequence>
<organism evidence="5 6">
    <name type="scientific">Sphaerochaeta halotolerans</name>
    <dbReference type="NCBI Taxonomy" id="2293840"/>
    <lineage>
        <taxon>Bacteria</taxon>
        <taxon>Pseudomonadati</taxon>
        <taxon>Spirochaetota</taxon>
        <taxon>Spirochaetia</taxon>
        <taxon>Spirochaetales</taxon>
        <taxon>Sphaerochaetaceae</taxon>
        <taxon>Sphaerochaeta</taxon>
    </lineage>
</organism>
<dbReference type="Gene3D" id="3.20.20.100">
    <property type="entry name" value="NADP-dependent oxidoreductase domain"/>
    <property type="match status" value="1"/>
</dbReference>
<accession>A0A372MJ60</accession>
<feature type="binding site" evidence="2">
    <location>
        <position position="112"/>
    </location>
    <ligand>
        <name>substrate</name>
    </ligand>
</feature>
<reference evidence="6" key="1">
    <citation type="submission" date="2018-08" db="EMBL/GenBank/DDBJ databases">
        <authorList>
            <person name="Grouzdev D.S."/>
            <person name="Krutkina M.S."/>
        </authorList>
    </citation>
    <scope>NUCLEOTIDE SEQUENCE [LARGE SCALE GENOMIC DNA]</scope>
    <source>
        <strain evidence="6">4-11</strain>
    </source>
</reference>
<dbReference type="InterPro" id="IPR020471">
    <property type="entry name" value="AKR"/>
</dbReference>
<evidence type="ECO:0000313" key="6">
    <source>
        <dbReference type="Proteomes" id="UP000264002"/>
    </source>
</evidence>
<keyword evidence="6" id="KW-1185">Reference proteome</keyword>
<dbReference type="AlphaFoldDB" id="A0A372MJ60"/>
<dbReference type="CDD" id="cd19071">
    <property type="entry name" value="AKR_AKR1-5-like"/>
    <property type="match status" value="1"/>
</dbReference>
<dbReference type="Proteomes" id="UP000264002">
    <property type="component" value="Unassembled WGS sequence"/>
</dbReference>
<feature type="site" description="Lowers pKa of active site Tyr" evidence="3">
    <location>
        <position position="79"/>
    </location>
</feature>
<dbReference type="InterPro" id="IPR036812">
    <property type="entry name" value="NAD(P)_OxRdtase_dom_sf"/>
</dbReference>
<dbReference type="PRINTS" id="PR00069">
    <property type="entry name" value="ALDKETRDTASE"/>
</dbReference>
<dbReference type="PANTHER" id="PTHR11732">
    <property type="entry name" value="ALDO/KETO REDUCTASE"/>
    <property type="match status" value="1"/>
</dbReference>
<evidence type="ECO:0000313" key="5">
    <source>
        <dbReference type="EMBL" id="RFU95837.1"/>
    </source>
</evidence>
<dbReference type="EMBL" id="QUWK01000002">
    <property type="protein sequence ID" value="RFU95837.1"/>
    <property type="molecule type" value="Genomic_DNA"/>
</dbReference>
<reference evidence="5 6" key="2">
    <citation type="submission" date="2018-09" db="EMBL/GenBank/DDBJ databases">
        <title>Genome of Sphaerochaeta halotolerans strain 4-11.</title>
        <authorList>
            <person name="Nazina T.N."/>
            <person name="Sokolova D.S."/>
        </authorList>
    </citation>
    <scope>NUCLEOTIDE SEQUENCE [LARGE SCALE GENOMIC DNA]</scope>
    <source>
        <strain evidence="5 6">4-11</strain>
    </source>
</reference>
<dbReference type="GO" id="GO:0016491">
    <property type="term" value="F:oxidoreductase activity"/>
    <property type="evidence" value="ECO:0007669"/>
    <property type="project" value="InterPro"/>
</dbReference>
<protein>
    <submittedName>
        <fullName evidence="5">Aldo/keto reductase</fullName>
    </submittedName>
</protein>
<evidence type="ECO:0000256" key="2">
    <source>
        <dbReference type="PIRSR" id="PIRSR000097-2"/>
    </source>
</evidence>